<dbReference type="GO" id="GO:0006508">
    <property type="term" value="P:proteolysis"/>
    <property type="evidence" value="ECO:0007669"/>
    <property type="project" value="UniProtKB-KW"/>
</dbReference>
<evidence type="ECO:0000256" key="2">
    <source>
        <dbReference type="ARBA" id="ARBA00022670"/>
    </source>
</evidence>
<comment type="catalytic activity">
    <reaction evidence="7">
        <text>Hydrolysis of oligopeptides, with broad specificity. Gly or Ala commonly occur as P1 or P1' residues, but more distant residues are also important, as is shown by the fact that Z-Gly-Pro-Gly-|-Gly-Pro-Ala is cleaved, but not Z-(Gly)(5).</text>
        <dbReference type="EC" id="3.4.24.70"/>
    </reaction>
</comment>
<dbReference type="FunFam" id="3.40.390.10:FF:000009">
    <property type="entry name" value="Oligopeptidase A"/>
    <property type="match status" value="1"/>
</dbReference>
<dbReference type="GO" id="GO:0004222">
    <property type="term" value="F:metalloendopeptidase activity"/>
    <property type="evidence" value="ECO:0007669"/>
    <property type="project" value="UniProtKB-EC"/>
</dbReference>
<dbReference type="Gene3D" id="3.40.390.10">
    <property type="entry name" value="Collagenase (Catalytic Domain)"/>
    <property type="match status" value="1"/>
</dbReference>
<evidence type="ECO:0000256" key="5">
    <source>
        <dbReference type="ARBA" id="ARBA00022833"/>
    </source>
</evidence>
<reference evidence="11 12" key="1">
    <citation type="journal article" date="2015" name="PLoS Pathog.">
        <title>Leptomonas seymouri: Adaptations to the Dixenous Life Cycle Analyzed by Genome Sequencing, Transcriptome Profiling and Co-infection with Leishmania donovani.</title>
        <authorList>
            <person name="Kraeva N."/>
            <person name="Butenko A."/>
            <person name="Hlavacova J."/>
            <person name="Kostygov A."/>
            <person name="Myskova J."/>
            <person name="Grybchuk D."/>
            <person name="Lestinova T."/>
            <person name="Votypka J."/>
            <person name="Volf P."/>
            <person name="Opperdoes F."/>
            <person name="Flegontov P."/>
            <person name="Lukes J."/>
            <person name="Yurchenko V."/>
        </authorList>
    </citation>
    <scope>NUCLEOTIDE SEQUENCE [LARGE SCALE GENOMIC DNA]</scope>
    <source>
        <strain evidence="11 12">ATCC 30220</strain>
    </source>
</reference>
<keyword evidence="4 9" id="KW-0378">Hydrolase</keyword>
<evidence type="ECO:0000256" key="4">
    <source>
        <dbReference type="ARBA" id="ARBA00022801"/>
    </source>
</evidence>
<dbReference type="SUPFAM" id="SSF55486">
    <property type="entry name" value="Metalloproteases ('zincins'), catalytic domain"/>
    <property type="match status" value="1"/>
</dbReference>
<evidence type="ECO:0000256" key="6">
    <source>
        <dbReference type="ARBA" id="ARBA00023049"/>
    </source>
</evidence>
<dbReference type="OrthoDB" id="270400at2759"/>
<comment type="caution">
    <text evidence="11">The sequence shown here is derived from an EMBL/GenBank/DDBJ whole genome shotgun (WGS) entry which is preliminary data.</text>
</comment>
<evidence type="ECO:0000313" key="11">
    <source>
        <dbReference type="EMBL" id="KPI86875.1"/>
    </source>
</evidence>
<keyword evidence="12" id="KW-1185">Reference proteome</keyword>
<dbReference type="InterPro" id="IPR001567">
    <property type="entry name" value="Pept_M3A_M3B_dom"/>
</dbReference>
<accession>A0A0N1PDB7</accession>
<gene>
    <name evidence="11" type="ORF">ABL78_4065</name>
</gene>
<dbReference type="VEuPathDB" id="TriTrypDB:Lsey_0112_0190"/>
<evidence type="ECO:0000256" key="7">
    <source>
        <dbReference type="ARBA" id="ARBA00024603"/>
    </source>
</evidence>
<protein>
    <recommendedName>
        <fullName evidence="8">oligopeptidase A</fullName>
        <ecNumber evidence="8">3.4.24.70</ecNumber>
    </recommendedName>
</protein>
<dbReference type="AlphaFoldDB" id="A0A0N1PDB7"/>
<dbReference type="Gene3D" id="1.10.1370.10">
    <property type="entry name" value="Neurolysin, domain 3"/>
    <property type="match status" value="1"/>
</dbReference>
<dbReference type="PANTHER" id="PTHR43660:SF1">
    <property type="entry name" value="DIPEPTIDYL CARBOXYPEPTIDASE"/>
    <property type="match status" value="1"/>
</dbReference>
<evidence type="ECO:0000256" key="3">
    <source>
        <dbReference type="ARBA" id="ARBA00022723"/>
    </source>
</evidence>
<evidence type="ECO:0000313" key="12">
    <source>
        <dbReference type="Proteomes" id="UP000038009"/>
    </source>
</evidence>
<dbReference type="OMA" id="YMITLVN"/>
<feature type="domain" description="Peptidase M3A/M3B catalytic" evidence="10">
    <location>
        <begin position="229"/>
        <end position="675"/>
    </location>
</feature>
<keyword evidence="2 9" id="KW-0645">Protease</keyword>
<dbReference type="GO" id="GO:0046872">
    <property type="term" value="F:metal ion binding"/>
    <property type="evidence" value="ECO:0007669"/>
    <property type="project" value="UniProtKB-UniRule"/>
</dbReference>
<keyword evidence="5 9" id="KW-0862">Zinc</keyword>
<name>A0A0N1PDB7_LEPSE</name>
<evidence type="ECO:0000256" key="9">
    <source>
        <dbReference type="RuleBase" id="RU003435"/>
    </source>
</evidence>
<comment type="similarity">
    <text evidence="1 9">Belongs to the peptidase M3 family.</text>
</comment>
<dbReference type="EMBL" id="LJSK01000112">
    <property type="protein sequence ID" value="KPI86875.1"/>
    <property type="molecule type" value="Genomic_DNA"/>
</dbReference>
<dbReference type="Proteomes" id="UP000038009">
    <property type="component" value="Unassembled WGS sequence"/>
</dbReference>
<proteinExistence type="inferred from homology"/>
<sequence>MAGNPFFEPSRLQYQAPEFDKIKVEHFAPAFDAGMAEQLAELKSIKECPDEPTFENTVQALELFGRLFTRATTIFFNLCSANTSPEMQRLEQEYAPLFAAHGDAIFLDSVLYERLRVVSAKRDQLEEAEDRRLVEVLEQKFEIAGAALSEEKKTTLRGINARLATLEAIFGRKLLGSNLNGSLIVDTESELDGLSADQLTVANRFAESLGHHGKFALKLLNTTQQPLFASLKSSETRRRLYEASVNRACLNDDNDTRATVEEVLRLRMQKAQLLGKACFADWKLQNQMAERETAERLLRDLAPPAMAAVERDAAEIRALIAAQGGDLTLEPWDWVFYSEQLRKQKYDLDEAELTPYFELQTVLEKGVFFAAHRLYGITMERRTDLPVYDPDTLCYEAFDADHTSLALYYLDPYERANKKGGAWMTCYTLQSKLLQQRPVVFNVMNVPRPDPGKPTLLSQRNIITLFHEFGHGLHGMLSNTKFASLACTNVPRDYVELPSQVNEKWAHYDEVLRHYALHYQTMEPIPQPLIHKMQAAAKFGGGFQTLENIKASALDLYLHSVTEERDFRPIPEMERASMERFQLGVPAVPPRYFTAYFAHIFQWGYSAGFYAYTWAKLLDCDAFEWFLERGGLTRENGDHFRKCVLSAGNTVDLNQAYFSFAGRKPGVGPLLRSRGLV</sequence>
<keyword evidence="6 9" id="KW-0482">Metalloprotease</keyword>
<dbReference type="CDD" id="cd06456">
    <property type="entry name" value="M3A_DCP"/>
    <property type="match status" value="1"/>
</dbReference>
<dbReference type="GO" id="GO:0005829">
    <property type="term" value="C:cytosol"/>
    <property type="evidence" value="ECO:0007669"/>
    <property type="project" value="UniProtKB-ARBA"/>
</dbReference>
<dbReference type="InterPro" id="IPR024077">
    <property type="entry name" value="Neurolysin/TOP_dom2"/>
</dbReference>
<dbReference type="Gene3D" id="1.10.1370.40">
    <property type="match status" value="1"/>
</dbReference>
<dbReference type="InterPro" id="IPR045090">
    <property type="entry name" value="Pept_M3A_M3B"/>
</dbReference>
<organism evidence="11 12">
    <name type="scientific">Leptomonas seymouri</name>
    <dbReference type="NCBI Taxonomy" id="5684"/>
    <lineage>
        <taxon>Eukaryota</taxon>
        <taxon>Discoba</taxon>
        <taxon>Euglenozoa</taxon>
        <taxon>Kinetoplastea</taxon>
        <taxon>Metakinetoplastina</taxon>
        <taxon>Trypanosomatida</taxon>
        <taxon>Trypanosomatidae</taxon>
        <taxon>Leishmaniinae</taxon>
        <taxon>Leptomonas</taxon>
    </lineage>
</organism>
<dbReference type="EC" id="3.4.24.70" evidence="8"/>
<evidence type="ECO:0000259" key="10">
    <source>
        <dbReference type="Pfam" id="PF01432"/>
    </source>
</evidence>
<dbReference type="Pfam" id="PF01432">
    <property type="entry name" value="Peptidase_M3"/>
    <property type="match status" value="1"/>
</dbReference>
<comment type="cofactor">
    <cofactor evidence="9">
        <name>Zn(2+)</name>
        <dbReference type="ChEBI" id="CHEBI:29105"/>
    </cofactor>
    <text evidence="9">Binds 1 zinc ion.</text>
</comment>
<dbReference type="PANTHER" id="PTHR43660">
    <property type="entry name" value="DIPEPTIDYL CARBOXYPEPTIDASE"/>
    <property type="match status" value="1"/>
</dbReference>
<dbReference type="InterPro" id="IPR024079">
    <property type="entry name" value="MetalloPept_cat_dom_sf"/>
</dbReference>
<dbReference type="InterPro" id="IPR034005">
    <property type="entry name" value="M3A_DCP"/>
</dbReference>
<evidence type="ECO:0000256" key="1">
    <source>
        <dbReference type="ARBA" id="ARBA00006040"/>
    </source>
</evidence>
<keyword evidence="3 9" id="KW-0479">Metal-binding</keyword>
<evidence type="ECO:0000256" key="8">
    <source>
        <dbReference type="ARBA" id="ARBA00026100"/>
    </source>
</evidence>